<dbReference type="STRING" id="445709.ABW99_00840"/>
<dbReference type="EMBL" id="CP011568">
    <property type="protein sequence ID" value="AKJ66991.1"/>
    <property type="molecule type" value="Genomic_DNA"/>
</dbReference>
<keyword evidence="10" id="KW-0560">Oxidoreductase</keyword>
<dbReference type="GO" id="GO:0015078">
    <property type="term" value="F:proton transmembrane transporter activity"/>
    <property type="evidence" value="ECO:0007669"/>
    <property type="project" value="TreeGrafter"/>
</dbReference>
<dbReference type="OrthoDB" id="2375888at2"/>
<dbReference type="AlphaFoldDB" id="A0A0G3EQN8"/>
<dbReference type="RefSeq" id="WP_047212510.1">
    <property type="nucleotide sequence ID" value="NZ_CP011568.3"/>
</dbReference>
<evidence type="ECO:0000256" key="8">
    <source>
        <dbReference type="ARBA" id="ARBA00022982"/>
    </source>
</evidence>
<name>A0A0G3EQN8_9BURK</name>
<keyword evidence="11 17" id="KW-0472">Membrane</keyword>
<feature type="transmembrane region" description="Helical" evidence="17">
    <location>
        <begin position="91"/>
        <end position="115"/>
    </location>
</feature>
<evidence type="ECO:0000256" key="17">
    <source>
        <dbReference type="SAM" id="Phobius"/>
    </source>
</evidence>
<evidence type="ECO:0000256" key="3">
    <source>
        <dbReference type="ARBA" id="ARBA00011700"/>
    </source>
</evidence>
<dbReference type="KEGG" id="ptx:ABW99_00840"/>
<evidence type="ECO:0000256" key="5">
    <source>
        <dbReference type="ARBA" id="ARBA00022448"/>
    </source>
</evidence>
<protein>
    <recommendedName>
        <fullName evidence="4">Cytochrome bo(3) ubiquinol oxidase subunit 4</fullName>
    </recommendedName>
    <alternativeName>
        <fullName evidence="16">Cytochrome o ubiquinol oxidase subunit 4</fullName>
    </alternativeName>
    <alternativeName>
        <fullName evidence="13">Oxidase bo(3) subunit 4</fullName>
    </alternativeName>
    <alternativeName>
        <fullName evidence="14">Ubiquinol oxidase polypeptide IV</fullName>
    </alternativeName>
    <alternativeName>
        <fullName evidence="15">Ubiquinol oxidase subunit 4</fullName>
    </alternativeName>
</protein>
<evidence type="ECO:0000313" key="18">
    <source>
        <dbReference type="EMBL" id="AKJ66991.1"/>
    </source>
</evidence>
<dbReference type="GO" id="GO:0019646">
    <property type="term" value="P:aerobic electron transport chain"/>
    <property type="evidence" value="ECO:0007669"/>
    <property type="project" value="TreeGrafter"/>
</dbReference>
<feature type="transmembrane region" description="Helical" evidence="17">
    <location>
        <begin position="31"/>
        <end position="51"/>
    </location>
</feature>
<accession>A0A0G3EQN8</accession>
<organism evidence="18 19">
    <name type="scientific">Pandoraea thiooxydans</name>
    <dbReference type="NCBI Taxonomy" id="445709"/>
    <lineage>
        <taxon>Bacteria</taxon>
        <taxon>Pseudomonadati</taxon>
        <taxon>Pseudomonadota</taxon>
        <taxon>Betaproteobacteria</taxon>
        <taxon>Burkholderiales</taxon>
        <taxon>Burkholderiaceae</taxon>
        <taxon>Pandoraea</taxon>
    </lineage>
</organism>
<evidence type="ECO:0000256" key="4">
    <source>
        <dbReference type="ARBA" id="ARBA00014689"/>
    </source>
</evidence>
<dbReference type="GO" id="GO:0009319">
    <property type="term" value="C:cytochrome o ubiquinol oxidase complex"/>
    <property type="evidence" value="ECO:0007669"/>
    <property type="project" value="TreeGrafter"/>
</dbReference>
<evidence type="ECO:0000256" key="12">
    <source>
        <dbReference type="ARBA" id="ARBA00025694"/>
    </source>
</evidence>
<evidence type="ECO:0000256" key="15">
    <source>
        <dbReference type="ARBA" id="ARBA00031887"/>
    </source>
</evidence>
<gene>
    <name evidence="18" type="ORF">ABW99_00840</name>
</gene>
<evidence type="ECO:0000256" key="10">
    <source>
        <dbReference type="ARBA" id="ARBA00023002"/>
    </source>
</evidence>
<feature type="transmembrane region" description="Helical" evidence="17">
    <location>
        <begin position="58"/>
        <end position="79"/>
    </location>
</feature>
<dbReference type="GO" id="GO:0009486">
    <property type="term" value="F:cytochrome bo3 ubiquinol oxidase activity"/>
    <property type="evidence" value="ECO:0007669"/>
    <property type="project" value="InterPro"/>
</dbReference>
<dbReference type="Proteomes" id="UP000036700">
    <property type="component" value="Chromosome"/>
</dbReference>
<dbReference type="InterPro" id="IPR005171">
    <property type="entry name" value="Cyt_c_oxidase_su4_prok"/>
</dbReference>
<evidence type="ECO:0000256" key="16">
    <source>
        <dbReference type="ARBA" id="ARBA00032185"/>
    </source>
</evidence>
<keyword evidence="9 17" id="KW-1133">Transmembrane helix</keyword>
<evidence type="ECO:0000256" key="1">
    <source>
        <dbReference type="ARBA" id="ARBA00004651"/>
    </source>
</evidence>
<dbReference type="InterPro" id="IPR050968">
    <property type="entry name" value="Cytochrome_c_oxidase_bac_sub4"/>
</dbReference>
<keyword evidence="5" id="KW-0813">Transport</keyword>
<dbReference type="PATRIC" id="fig|445709.3.peg.189"/>
<dbReference type="NCBIfam" id="TIGR02847">
    <property type="entry name" value="CyoD"/>
    <property type="match status" value="1"/>
</dbReference>
<comment type="similarity">
    <text evidence="2">Belongs to the cytochrome c oxidase bacterial subunit 4 family.</text>
</comment>
<sequence>MENVNTSHGHGHHDDTAAAHAGASHGSVKSYLIGFVLAVVLTVVPFVMVMNGSAAAPTLLATMLGCAVVQIVVHLVYFLHLDGSSAQRWNLMAFLFTLVILFIVVGGSLWIMYYLNHNMMVM</sequence>
<evidence type="ECO:0000313" key="19">
    <source>
        <dbReference type="Proteomes" id="UP000036700"/>
    </source>
</evidence>
<keyword evidence="7 17" id="KW-0812">Transmembrane</keyword>
<evidence type="ECO:0000256" key="7">
    <source>
        <dbReference type="ARBA" id="ARBA00022692"/>
    </source>
</evidence>
<evidence type="ECO:0000256" key="14">
    <source>
        <dbReference type="ARBA" id="ARBA00030211"/>
    </source>
</evidence>
<comment type="function">
    <text evidence="12">Cytochrome bo(3) ubiquinol terminal oxidase is the component of the aerobic respiratory chain of E.coli that predominates when cells are grown at high aeration. Has proton pump activity across the membrane in addition to electron transfer, pumping 2 protons/electron.</text>
</comment>
<dbReference type="NCBIfam" id="NF007878">
    <property type="entry name" value="PRK10582.1"/>
    <property type="match status" value="1"/>
</dbReference>
<comment type="subunit">
    <text evidence="3">Heterooctamer of two A chains, two B chains, two C chains and two D chains.</text>
</comment>
<dbReference type="PANTHER" id="PTHR36835">
    <property type="entry name" value="CYTOCHROME BO(3) UBIQUINOL OXIDASE SUBUNIT 4"/>
    <property type="match status" value="1"/>
</dbReference>
<evidence type="ECO:0000256" key="13">
    <source>
        <dbReference type="ARBA" id="ARBA00030071"/>
    </source>
</evidence>
<comment type="subcellular location">
    <subcellularLocation>
        <location evidence="1">Cell membrane</location>
        <topology evidence="1">Multi-pass membrane protein</topology>
    </subcellularLocation>
</comment>
<proteinExistence type="inferred from homology"/>
<dbReference type="Pfam" id="PF03626">
    <property type="entry name" value="COX4_pro"/>
    <property type="match status" value="1"/>
</dbReference>
<dbReference type="GO" id="GO:0005886">
    <property type="term" value="C:plasma membrane"/>
    <property type="evidence" value="ECO:0007669"/>
    <property type="project" value="UniProtKB-SubCell"/>
</dbReference>
<keyword evidence="8" id="KW-0249">Electron transport</keyword>
<keyword evidence="6" id="KW-1003">Cell membrane</keyword>
<dbReference type="GO" id="GO:0015990">
    <property type="term" value="P:electron transport coupled proton transport"/>
    <property type="evidence" value="ECO:0007669"/>
    <property type="project" value="InterPro"/>
</dbReference>
<evidence type="ECO:0000256" key="6">
    <source>
        <dbReference type="ARBA" id="ARBA00022475"/>
    </source>
</evidence>
<reference evidence="19" key="1">
    <citation type="submission" date="2015-06" db="EMBL/GenBank/DDBJ databases">
        <authorList>
            <person name="Lim Y.L."/>
            <person name="Ee R."/>
            <person name="Yong D."/>
            <person name="How K.Y."/>
            <person name="Yin W.F."/>
            <person name="Chan K.G."/>
        </authorList>
    </citation>
    <scope>NUCLEOTIDE SEQUENCE [LARGE SCALE GENOMIC DNA]</scope>
    <source>
        <strain evidence="19">DSM 25325</strain>
    </source>
</reference>
<dbReference type="InterPro" id="IPR014210">
    <property type="entry name" value="Cyt_o_ubiqinol_oxidase_su4"/>
</dbReference>
<evidence type="ECO:0000256" key="2">
    <source>
        <dbReference type="ARBA" id="ARBA00008079"/>
    </source>
</evidence>
<evidence type="ECO:0000256" key="9">
    <source>
        <dbReference type="ARBA" id="ARBA00022989"/>
    </source>
</evidence>
<keyword evidence="19" id="KW-1185">Reference proteome</keyword>
<dbReference type="PANTHER" id="PTHR36835:SF1">
    <property type="entry name" value="CYTOCHROME BO(3) UBIQUINOL OXIDASE SUBUNIT 4"/>
    <property type="match status" value="1"/>
</dbReference>
<evidence type="ECO:0000256" key="11">
    <source>
        <dbReference type="ARBA" id="ARBA00023136"/>
    </source>
</evidence>